<dbReference type="Gene3D" id="1.25.40.10">
    <property type="entry name" value="Tetratricopeptide repeat domain"/>
    <property type="match status" value="1"/>
</dbReference>
<feature type="region of interest" description="Disordered" evidence="1">
    <location>
        <begin position="450"/>
        <end position="477"/>
    </location>
</feature>
<sequence>MPSLTALFLSLAQLTVSLTQPSTSESSPSSSSSPQSQVCGRGTSPPHLLRHPVCLDALISSSSSPPASWTPWTHPPHCIPASDEPWCVYTNAAALGSDSGPGPGIGISIITTPDIASSDPLLHPAQHRFHAPFFAPDKLYTDPRPYKVRDVPGKGKGAVAIRRIEKGRAVLVDYASVLAAVEYPADVLREEVQELLSIAAERLGEPGKVTGLARKGEGRASAGLEDGGGEDAEGDMDSEASVMEDVMLTNSFGVVIGGREFMGLFSDLARFNHDCKPNAFIHFSETTLAMTVWAARDIEPGEEITITYSAAGMTSKERQQTLEKVWGFKCQCSLCTSSPEALNASDTRRAQIPSLREEVVKLAQKGEFNKAITAAETLFSLVEEEGLTEQMGDMYEVPARLYYHVGNLEKALEYTLKVKHEIDGYGFPGKLGMEKLKMLKGVIARIERELKDKKKRGGDGSQGEEKPGDQEESKHTK</sequence>
<feature type="domain" description="SET" evidence="3">
    <location>
        <begin position="143"/>
        <end position="309"/>
    </location>
</feature>
<keyword evidence="2" id="KW-0732">Signal</keyword>
<reference evidence="4" key="2">
    <citation type="submission" date="2023-05" db="EMBL/GenBank/DDBJ databases">
        <authorList>
            <consortium name="Lawrence Berkeley National Laboratory"/>
            <person name="Steindorff A."/>
            <person name="Hensen N."/>
            <person name="Bonometti L."/>
            <person name="Westerberg I."/>
            <person name="Brannstrom I.O."/>
            <person name="Guillou S."/>
            <person name="Cros-Aarteil S."/>
            <person name="Calhoun S."/>
            <person name="Haridas S."/>
            <person name="Kuo A."/>
            <person name="Mondo S."/>
            <person name="Pangilinan J."/>
            <person name="Riley R."/>
            <person name="Labutti K."/>
            <person name="Andreopoulos B."/>
            <person name="Lipzen A."/>
            <person name="Chen C."/>
            <person name="Yanf M."/>
            <person name="Daum C."/>
            <person name="Ng V."/>
            <person name="Clum A."/>
            <person name="Ohm R."/>
            <person name="Martin F."/>
            <person name="Silar P."/>
            <person name="Natvig D."/>
            <person name="Lalanne C."/>
            <person name="Gautier V."/>
            <person name="Ament-Velasquez S.L."/>
            <person name="Kruys A."/>
            <person name="Hutchinson M.I."/>
            <person name="Powell A.J."/>
            <person name="Barry K."/>
            <person name="Miller A.N."/>
            <person name="Grigoriev I.V."/>
            <person name="Debuchy R."/>
            <person name="Gladieux P."/>
            <person name="Thoren M.H."/>
            <person name="Johannesson H."/>
        </authorList>
    </citation>
    <scope>NUCLEOTIDE SEQUENCE</scope>
    <source>
        <strain evidence="4">CBS 508.74</strain>
    </source>
</reference>
<protein>
    <submittedName>
        <fullName evidence="4">SET domain-containing protein</fullName>
    </submittedName>
</protein>
<feature type="signal peptide" evidence="2">
    <location>
        <begin position="1"/>
        <end position="19"/>
    </location>
</feature>
<dbReference type="RefSeq" id="XP_064670064.1">
    <property type="nucleotide sequence ID" value="XM_064815175.1"/>
</dbReference>
<dbReference type="Gene3D" id="2.170.270.10">
    <property type="entry name" value="SET domain"/>
    <property type="match status" value="1"/>
</dbReference>
<keyword evidence="5" id="KW-1185">Reference proteome</keyword>
<evidence type="ECO:0000313" key="4">
    <source>
        <dbReference type="EMBL" id="KAK4112494.1"/>
    </source>
</evidence>
<dbReference type="CDD" id="cd20071">
    <property type="entry name" value="SET_SMYD"/>
    <property type="match status" value="1"/>
</dbReference>
<dbReference type="PANTHER" id="PTHR47332">
    <property type="entry name" value="SET DOMAIN-CONTAINING PROTEIN 5"/>
    <property type="match status" value="1"/>
</dbReference>
<dbReference type="PROSITE" id="PS50280">
    <property type="entry name" value="SET"/>
    <property type="match status" value="1"/>
</dbReference>
<comment type="caution">
    <text evidence="4">The sequence shown here is derived from an EMBL/GenBank/DDBJ whole genome shotgun (WGS) entry which is preliminary data.</text>
</comment>
<dbReference type="InterPro" id="IPR011990">
    <property type="entry name" value="TPR-like_helical_dom_sf"/>
</dbReference>
<name>A0AAN6YT87_9PEZI</name>
<feature type="compositionally biased region" description="Acidic residues" evidence="1">
    <location>
        <begin position="227"/>
        <end position="236"/>
    </location>
</feature>
<evidence type="ECO:0000256" key="1">
    <source>
        <dbReference type="SAM" id="MobiDB-lite"/>
    </source>
</evidence>
<dbReference type="InterPro" id="IPR001214">
    <property type="entry name" value="SET_dom"/>
</dbReference>
<gene>
    <name evidence="4" type="ORF">N656DRAFT_779354</name>
</gene>
<dbReference type="InterPro" id="IPR046341">
    <property type="entry name" value="SET_dom_sf"/>
</dbReference>
<dbReference type="Proteomes" id="UP001302812">
    <property type="component" value="Unassembled WGS sequence"/>
</dbReference>
<proteinExistence type="predicted"/>
<dbReference type="PANTHER" id="PTHR47332:SF6">
    <property type="entry name" value="SET DOMAIN-CONTAINING PROTEIN"/>
    <property type="match status" value="1"/>
</dbReference>
<dbReference type="EMBL" id="MU853342">
    <property type="protein sequence ID" value="KAK4112494.1"/>
    <property type="molecule type" value="Genomic_DNA"/>
</dbReference>
<dbReference type="GeneID" id="89939300"/>
<feature type="compositionally biased region" description="Basic and acidic residues" evidence="1">
    <location>
        <begin position="463"/>
        <end position="477"/>
    </location>
</feature>
<feature type="region of interest" description="Disordered" evidence="1">
    <location>
        <begin position="209"/>
        <end position="236"/>
    </location>
</feature>
<dbReference type="SMART" id="SM00317">
    <property type="entry name" value="SET"/>
    <property type="match status" value="1"/>
</dbReference>
<dbReference type="Pfam" id="PF00856">
    <property type="entry name" value="SET"/>
    <property type="match status" value="1"/>
</dbReference>
<feature type="region of interest" description="Disordered" evidence="1">
    <location>
        <begin position="20"/>
        <end position="43"/>
    </location>
</feature>
<evidence type="ECO:0000259" key="3">
    <source>
        <dbReference type="PROSITE" id="PS50280"/>
    </source>
</evidence>
<evidence type="ECO:0000256" key="2">
    <source>
        <dbReference type="SAM" id="SignalP"/>
    </source>
</evidence>
<evidence type="ECO:0000313" key="5">
    <source>
        <dbReference type="Proteomes" id="UP001302812"/>
    </source>
</evidence>
<feature type="compositionally biased region" description="Low complexity" evidence="1">
    <location>
        <begin position="20"/>
        <end position="37"/>
    </location>
</feature>
<feature type="chain" id="PRO_5042982819" evidence="2">
    <location>
        <begin position="20"/>
        <end position="477"/>
    </location>
</feature>
<reference evidence="4" key="1">
    <citation type="journal article" date="2023" name="Mol. Phylogenet. Evol.">
        <title>Genome-scale phylogeny and comparative genomics of the fungal order Sordariales.</title>
        <authorList>
            <person name="Hensen N."/>
            <person name="Bonometti L."/>
            <person name="Westerberg I."/>
            <person name="Brannstrom I.O."/>
            <person name="Guillou S."/>
            <person name="Cros-Aarteil S."/>
            <person name="Calhoun S."/>
            <person name="Haridas S."/>
            <person name="Kuo A."/>
            <person name="Mondo S."/>
            <person name="Pangilinan J."/>
            <person name="Riley R."/>
            <person name="LaButti K."/>
            <person name="Andreopoulos B."/>
            <person name="Lipzen A."/>
            <person name="Chen C."/>
            <person name="Yan M."/>
            <person name="Daum C."/>
            <person name="Ng V."/>
            <person name="Clum A."/>
            <person name="Steindorff A."/>
            <person name="Ohm R.A."/>
            <person name="Martin F."/>
            <person name="Silar P."/>
            <person name="Natvig D.O."/>
            <person name="Lalanne C."/>
            <person name="Gautier V."/>
            <person name="Ament-Velasquez S.L."/>
            <person name="Kruys A."/>
            <person name="Hutchinson M.I."/>
            <person name="Powell A.J."/>
            <person name="Barry K."/>
            <person name="Miller A.N."/>
            <person name="Grigoriev I.V."/>
            <person name="Debuchy R."/>
            <person name="Gladieux P."/>
            <person name="Hiltunen Thoren M."/>
            <person name="Johannesson H."/>
        </authorList>
    </citation>
    <scope>NUCLEOTIDE SEQUENCE</scope>
    <source>
        <strain evidence="4">CBS 508.74</strain>
    </source>
</reference>
<dbReference type="InterPro" id="IPR053185">
    <property type="entry name" value="SET_domain_protein"/>
</dbReference>
<organism evidence="4 5">
    <name type="scientific">Canariomyces notabilis</name>
    <dbReference type="NCBI Taxonomy" id="2074819"/>
    <lineage>
        <taxon>Eukaryota</taxon>
        <taxon>Fungi</taxon>
        <taxon>Dikarya</taxon>
        <taxon>Ascomycota</taxon>
        <taxon>Pezizomycotina</taxon>
        <taxon>Sordariomycetes</taxon>
        <taxon>Sordariomycetidae</taxon>
        <taxon>Sordariales</taxon>
        <taxon>Chaetomiaceae</taxon>
        <taxon>Canariomyces</taxon>
    </lineage>
</organism>
<dbReference type="AlphaFoldDB" id="A0AAN6YT87"/>
<dbReference type="SUPFAM" id="SSF82199">
    <property type="entry name" value="SET domain"/>
    <property type="match status" value="1"/>
</dbReference>
<accession>A0AAN6YT87</accession>